<dbReference type="InterPro" id="IPR038461">
    <property type="entry name" value="Schlafen_AlbA_2_dom_sf"/>
</dbReference>
<dbReference type="KEGG" id="srho:HH216_08855"/>
<dbReference type="RefSeq" id="WP_169550489.1">
    <property type="nucleotide sequence ID" value="NZ_CP051677.1"/>
</dbReference>
<organism evidence="2 3">
    <name type="scientific">Spirosoma rhododendri</name>
    <dbReference type="NCBI Taxonomy" id="2728024"/>
    <lineage>
        <taxon>Bacteria</taxon>
        <taxon>Pseudomonadati</taxon>
        <taxon>Bacteroidota</taxon>
        <taxon>Cytophagia</taxon>
        <taxon>Cytophagales</taxon>
        <taxon>Cytophagaceae</taxon>
        <taxon>Spirosoma</taxon>
    </lineage>
</organism>
<dbReference type="PANTHER" id="PTHR30595">
    <property type="entry name" value="GLPR-RELATED TRANSCRIPTIONAL REPRESSOR"/>
    <property type="match status" value="1"/>
</dbReference>
<dbReference type="AlphaFoldDB" id="A0A7L5DM03"/>
<sequence>MQEGQEIDKKALTFLRDNKNTDWNELAKDCVSFANANGGKILIGIDDDASEPVSSQTIDEKWLDTIRKQVSQRTYNVSVTPQLMTAANGGQYIEVLINRNAQSVAGTTDGRYYIRVSDESKPVLPDELLRLAADKNALIWEEQTNRKVPKTRADNAQYRQFLADVRASQRVSRFIKEKSDDEILEHYLFVKGDYLTNLGILWIGQRQDRATLLYAPVIQFIKRDDREEKVNKIVWDDYYLNPKELLQAVQTEIPDWQEAVEIPDGLFRTSVPNYDIRVVRELVANALVHKSYTVRGDIFINLFTDRLEIHSPGLLPLGVTPQNIISQSVRRNNQLAQVFYDLGLMEKEGSGYDLIYETLLAEGKSVPMVEEGNDRVVVTVYRRIIRSEIVRLVRKANEEYSLRQKEVISLGLIAQYSSLSALELTKRLDIKEAQGVRNWLGRLPELGLVESKGKTKATEYHINPAYLRRLNYKGKTDLTKIAPHRLRELILTDLEIYQPAPIRDIHERIGKEISERKVKRQIDALIDEGTVVKIGVNNHTRYSLSQNLSNNQQMVERDQING</sequence>
<dbReference type="Pfam" id="PF04326">
    <property type="entry name" value="SLFN_AlbA_2"/>
    <property type="match status" value="1"/>
</dbReference>
<dbReference type="PANTHER" id="PTHR30595:SF6">
    <property type="entry name" value="SCHLAFEN ALBA-2 DOMAIN-CONTAINING PROTEIN"/>
    <property type="match status" value="1"/>
</dbReference>
<accession>A0A7L5DM03</accession>
<dbReference type="EMBL" id="CP051677">
    <property type="protein sequence ID" value="QJD78521.1"/>
    <property type="molecule type" value="Genomic_DNA"/>
</dbReference>
<dbReference type="Gene3D" id="3.30.565.60">
    <property type="match status" value="1"/>
</dbReference>
<dbReference type="Proteomes" id="UP000501128">
    <property type="component" value="Chromosome"/>
</dbReference>
<name>A0A7L5DM03_9BACT</name>
<evidence type="ECO:0000313" key="2">
    <source>
        <dbReference type="EMBL" id="QJD78521.1"/>
    </source>
</evidence>
<evidence type="ECO:0000313" key="3">
    <source>
        <dbReference type="Proteomes" id="UP000501128"/>
    </source>
</evidence>
<evidence type="ECO:0000259" key="1">
    <source>
        <dbReference type="Pfam" id="PF04326"/>
    </source>
</evidence>
<gene>
    <name evidence="2" type="ORF">HH216_08855</name>
</gene>
<dbReference type="InterPro" id="IPR038475">
    <property type="entry name" value="RecG_C_sf"/>
</dbReference>
<feature type="domain" description="Schlafen AlbA-2" evidence="1">
    <location>
        <begin position="3"/>
        <end position="122"/>
    </location>
</feature>
<keyword evidence="3" id="KW-1185">Reference proteome</keyword>
<protein>
    <submittedName>
        <fullName evidence="2">Transcriptional regulator</fullName>
    </submittedName>
</protein>
<dbReference type="InterPro" id="IPR007421">
    <property type="entry name" value="Schlafen_AlbA_2_dom"/>
</dbReference>
<proteinExistence type="predicted"/>
<dbReference type="Gene3D" id="3.30.950.30">
    <property type="entry name" value="Schlafen, AAA domain"/>
    <property type="match status" value="1"/>
</dbReference>
<dbReference type="Pfam" id="PF13749">
    <property type="entry name" value="HATPase_c_4"/>
    <property type="match status" value="1"/>
</dbReference>
<reference evidence="2 3" key="1">
    <citation type="submission" date="2020-04" db="EMBL/GenBank/DDBJ databases">
        <title>Genome sequencing of novel species.</title>
        <authorList>
            <person name="Heo J."/>
            <person name="Kim S.-J."/>
            <person name="Kim J.-S."/>
            <person name="Hong S.-B."/>
            <person name="Kwon S.-W."/>
        </authorList>
    </citation>
    <scope>NUCLEOTIDE SEQUENCE [LARGE SCALE GENOMIC DNA]</scope>
    <source>
        <strain evidence="2 3">CJU-R4</strain>
    </source>
</reference>